<dbReference type="Proteomes" id="UP000054771">
    <property type="component" value="Unassembled WGS sequence"/>
</dbReference>
<name>A0A0U5FRD1_ASPCI</name>
<dbReference type="AlphaFoldDB" id="A0A0U5FRD1"/>
<dbReference type="OrthoDB" id="288590at2759"/>
<evidence type="ECO:0000313" key="2">
    <source>
        <dbReference type="EMBL" id="CEL00782.1"/>
    </source>
</evidence>
<keyword evidence="3" id="KW-1185">Reference proteome</keyword>
<proteinExistence type="predicted"/>
<protein>
    <submittedName>
        <fullName evidence="2">Uncharacterized protein</fullName>
    </submittedName>
</protein>
<evidence type="ECO:0000256" key="1">
    <source>
        <dbReference type="SAM" id="MobiDB-lite"/>
    </source>
</evidence>
<sequence>MSYNGDSVDRLYPRPLNTTKQAPHDDVWQSQSAITLLGPNSNVAATDSEVRAPFFAIRNLFDHLYRHPADAASLNATYPRRGILKTAAATKTESDQKFTLDFFHA</sequence>
<evidence type="ECO:0000313" key="3">
    <source>
        <dbReference type="Proteomes" id="UP000054771"/>
    </source>
</evidence>
<organism evidence="2 3">
    <name type="scientific">Aspergillus calidoustus</name>
    <dbReference type="NCBI Taxonomy" id="454130"/>
    <lineage>
        <taxon>Eukaryota</taxon>
        <taxon>Fungi</taxon>
        <taxon>Dikarya</taxon>
        <taxon>Ascomycota</taxon>
        <taxon>Pezizomycotina</taxon>
        <taxon>Eurotiomycetes</taxon>
        <taxon>Eurotiomycetidae</taxon>
        <taxon>Eurotiales</taxon>
        <taxon>Aspergillaceae</taxon>
        <taxon>Aspergillus</taxon>
        <taxon>Aspergillus subgen. Nidulantes</taxon>
    </lineage>
</organism>
<gene>
    <name evidence="2" type="ORF">ASPCAL00378</name>
</gene>
<accession>A0A0U5FRD1</accession>
<dbReference type="EMBL" id="CDMC01000001">
    <property type="protein sequence ID" value="CEL00782.1"/>
    <property type="molecule type" value="Genomic_DNA"/>
</dbReference>
<reference evidence="3" key="1">
    <citation type="journal article" date="2016" name="Genome Announc.">
        <title>Draft genome sequences of fungus Aspergillus calidoustus.</title>
        <authorList>
            <person name="Horn F."/>
            <person name="Linde J."/>
            <person name="Mattern D.J."/>
            <person name="Walther G."/>
            <person name="Guthke R."/>
            <person name="Scherlach K."/>
            <person name="Martin K."/>
            <person name="Brakhage A.A."/>
            <person name="Petzke L."/>
            <person name="Valiante V."/>
        </authorList>
    </citation>
    <scope>NUCLEOTIDE SEQUENCE [LARGE SCALE GENOMIC DNA]</scope>
    <source>
        <strain evidence="3">SF006504</strain>
    </source>
</reference>
<dbReference type="STRING" id="454130.A0A0U5FRD1"/>
<feature type="region of interest" description="Disordered" evidence="1">
    <location>
        <begin position="1"/>
        <end position="25"/>
    </location>
</feature>